<dbReference type="Gene3D" id="1.20.1330.10">
    <property type="entry name" value="f41 fragment of flagellin, N-terminal domain"/>
    <property type="match status" value="1"/>
</dbReference>
<dbReference type="EMBL" id="CP000471">
    <property type="protein sequence ID" value="ABK42609.1"/>
    <property type="molecule type" value="Genomic_DNA"/>
</dbReference>
<dbReference type="PANTHER" id="PTHR42792:SF1">
    <property type="entry name" value="FLAGELLAR HOOK-ASSOCIATED PROTEIN 3"/>
    <property type="match status" value="1"/>
</dbReference>
<proteinExistence type="inferred from homology"/>
<evidence type="ECO:0000313" key="8">
    <source>
        <dbReference type="Proteomes" id="UP000002586"/>
    </source>
</evidence>
<gene>
    <name evidence="7" type="ordered locus">Mmc1_0080</name>
</gene>
<organism evidence="7 8">
    <name type="scientific">Magnetococcus marinus (strain ATCC BAA-1437 / JCM 17883 / MC-1)</name>
    <dbReference type="NCBI Taxonomy" id="156889"/>
    <lineage>
        <taxon>Bacteria</taxon>
        <taxon>Pseudomonadati</taxon>
        <taxon>Pseudomonadota</taxon>
        <taxon>Magnetococcia</taxon>
        <taxon>Magnetococcales</taxon>
        <taxon>Magnetococcaceae</taxon>
        <taxon>Magnetococcus</taxon>
    </lineage>
</organism>
<dbReference type="AlphaFoldDB" id="A0L3R6"/>
<evidence type="ECO:0000313" key="7">
    <source>
        <dbReference type="EMBL" id="ABK42609.1"/>
    </source>
</evidence>
<reference evidence="7 8" key="2">
    <citation type="journal article" date="2012" name="Int. J. Syst. Evol. Microbiol.">
        <title>Magnetococcus marinus gen. nov., sp. nov., a marine, magnetotactic bacterium that represents a novel lineage (Magnetococcaceae fam. nov.; Magnetococcales ord. nov.) at the base of the Alphaproteobacteria.</title>
        <authorList>
            <person name="Bazylinski D.A."/>
            <person name="Williams T.J."/>
            <person name="Lefevre C.T."/>
            <person name="Berg R.J."/>
            <person name="Zhang C.L."/>
            <person name="Bowser S.S."/>
            <person name="Dean A.J."/>
            <person name="Beveridge T.J."/>
        </authorList>
    </citation>
    <scope>NUCLEOTIDE SEQUENCE [LARGE SCALE GENOMIC DNA]</scope>
    <source>
        <strain evidence="8">ATCC BAA-1437 / JCM 17883 / MC-1</strain>
    </source>
</reference>
<keyword evidence="7" id="KW-0969">Cilium</keyword>
<dbReference type="PANTHER" id="PTHR42792">
    <property type="entry name" value="FLAGELLIN"/>
    <property type="match status" value="1"/>
</dbReference>
<keyword evidence="8" id="KW-1185">Reference proteome</keyword>
<dbReference type="GO" id="GO:0009288">
    <property type="term" value="C:bacterial-type flagellum"/>
    <property type="evidence" value="ECO:0007669"/>
    <property type="project" value="UniProtKB-SubCell"/>
</dbReference>
<evidence type="ECO:0000256" key="4">
    <source>
        <dbReference type="ARBA" id="ARBA00023143"/>
    </source>
</evidence>
<evidence type="ECO:0000256" key="3">
    <source>
        <dbReference type="ARBA" id="ARBA00005709"/>
    </source>
</evidence>
<dbReference type="Pfam" id="PF00669">
    <property type="entry name" value="Flagellin_N"/>
    <property type="match status" value="1"/>
</dbReference>
<dbReference type="Proteomes" id="UP000002586">
    <property type="component" value="Chromosome"/>
</dbReference>
<keyword evidence="4" id="KW-0975">Bacterial flagellum</keyword>
<protein>
    <submittedName>
        <fullName evidence="7">Flagellin and related hook-associated proteins-like protein</fullName>
    </submittedName>
</protein>
<sequence length="401" mass="43103">MLRVTQSTLYSTTVTQLQDQYRTMSQIQEKSTSGQEVNRPSDDPTIAYRDMLFSTQLSEVDALVRTTDLASERMRMAETNLSTMEGKMLDAQQLVLTLGTAVQSGQPSVFNAAAREAQAIYEDLLSSVNAELDGVPLFSGGKTTLPYSESNLTTSAVKIREGGQGQVKATTGYSAALTGTPTDIPASVRVIYRSTDDAGTALATPQYQVNVNGVEGSTIDSTGFPQTLDLGDGMQLQVDSAPGDKDALFFEVVPAYQGGAADREVRIATGQRLEGNVTGEEVMQGTGNGRGADVFAAVAGLRGALLRNDYEEINAWLTPVQDGRAQIQDLEAVTGVRTVLMESVNDSLELDSDALKTVKAVNISVDAFDIYSQLQQTSQAMQMMTASERQILDNSLLDFIR</sequence>
<dbReference type="SUPFAM" id="SSF64518">
    <property type="entry name" value="Phase 1 flagellin"/>
    <property type="match status" value="1"/>
</dbReference>
<feature type="domain" description="Flagellin N-terminal" evidence="6">
    <location>
        <begin position="8"/>
        <end position="142"/>
    </location>
</feature>
<dbReference type="InterPro" id="IPR001029">
    <property type="entry name" value="Flagellin_N"/>
</dbReference>
<comment type="similarity">
    <text evidence="3">Belongs to the bacterial flagellin family.</text>
</comment>
<dbReference type="OrthoDB" id="9758307at2"/>
<keyword evidence="7" id="KW-0966">Cell projection</keyword>
<accession>A0L3R6</accession>
<name>A0L3R6_MAGMM</name>
<dbReference type="STRING" id="156889.Mmc1_0080"/>
<dbReference type="InterPro" id="IPR001492">
    <property type="entry name" value="Flagellin"/>
</dbReference>
<dbReference type="HOGENOM" id="CLU_686617_0_0_5"/>
<dbReference type="KEGG" id="mgm:Mmc1_0080"/>
<evidence type="ECO:0000256" key="5">
    <source>
        <dbReference type="SAM" id="MobiDB-lite"/>
    </source>
</evidence>
<dbReference type="GO" id="GO:0005198">
    <property type="term" value="F:structural molecule activity"/>
    <property type="evidence" value="ECO:0007669"/>
    <property type="project" value="InterPro"/>
</dbReference>
<dbReference type="GO" id="GO:0005576">
    <property type="term" value="C:extracellular region"/>
    <property type="evidence" value="ECO:0007669"/>
    <property type="project" value="UniProtKB-SubCell"/>
</dbReference>
<evidence type="ECO:0000259" key="6">
    <source>
        <dbReference type="Pfam" id="PF00669"/>
    </source>
</evidence>
<dbReference type="RefSeq" id="WP_011711782.1">
    <property type="nucleotide sequence ID" value="NC_008576.1"/>
</dbReference>
<comment type="subcellular location">
    <subcellularLocation>
        <location evidence="1">Bacterial flagellum</location>
    </subcellularLocation>
    <subcellularLocation>
        <location evidence="2">Secreted</location>
    </subcellularLocation>
</comment>
<feature type="compositionally biased region" description="Polar residues" evidence="5">
    <location>
        <begin position="25"/>
        <end position="38"/>
    </location>
</feature>
<dbReference type="eggNOG" id="COG1344">
    <property type="taxonomic scope" value="Bacteria"/>
</dbReference>
<reference evidence="8" key="1">
    <citation type="journal article" date="2009" name="Appl. Environ. Microbiol.">
        <title>Complete genome sequence of the chemolithoautotrophic marine magnetotactic coccus strain MC-1.</title>
        <authorList>
            <person name="Schubbe S."/>
            <person name="Williams T.J."/>
            <person name="Xie G."/>
            <person name="Kiss H.E."/>
            <person name="Brettin T.S."/>
            <person name="Martinez D."/>
            <person name="Ross C.A."/>
            <person name="Schuler D."/>
            <person name="Cox B.L."/>
            <person name="Nealson K.H."/>
            <person name="Bazylinski D.A."/>
        </authorList>
    </citation>
    <scope>NUCLEOTIDE SEQUENCE [LARGE SCALE GENOMIC DNA]</scope>
    <source>
        <strain evidence="8">ATCC BAA-1437 / JCM 17883 / MC-1</strain>
    </source>
</reference>
<evidence type="ECO:0000256" key="1">
    <source>
        <dbReference type="ARBA" id="ARBA00004365"/>
    </source>
</evidence>
<feature type="region of interest" description="Disordered" evidence="5">
    <location>
        <begin position="25"/>
        <end position="44"/>
    </location>
</feature>
<evidence type="ECO:0000256" key="2">
    <source>
        <dbReference type="ARBA" id="ARBA00004613"/>
    </source>
</evidence>
<keyword evidence="7" id="KW-0282">Flagellum</keyword>